<evidence type="ECO:0000313" key="3">
    <source>
        <dbReference type="EMBL" id="KPV46749.1"/>
    </source>
</evidence>
<dbReference type="RefSeq" id="WP_048101706.1">
    <property type="nucleotide sequence ID" value="NZ_LJCQ01000187.1"/>
</dbReference>
<dbReference type="InterPro" id="IPR038763">
    <property type="entry name" value="DHH_sf"/>
</dbReference>
<dbReference type="InterPro" id="IPR003156">
    <property type="entry name" value="DHHA1_dom"/>
</dbReference>
<dbReference type="EMBL" id="LJCQ01000187">
    <property type="protein sequence ID" value="KPV46749.1"/>
    <property type="molecule type" value="Genomic_DNA"/>
</dbReference>
<dbReference type="Gene3D" id="3.90.1640.30">
    <property type="match status" value="1"/>
</dbReference>
<sequence>MIEEILDKKLYDNINKACEKVRGESYVRVLAHNDGDGVSSAIILLNALKKLNIKFHLSFVKSLDNEGFRQLFEEEKNPLTIVVDAGSSQIPGIIDYDNYIILDHHFYNPVDGIRGININIRDYGINGTREACGSTMAYIFSLVLDESNRNLFPFFLSGVTSDKQDIGGLSGLNKTIYDAYNTYSIKHTLNLEGNLGDAITYSLDPFFNGLTGNPDAVRGFLQSLNINFDKNILDLNDDENKVLANALALKLLENNIGSDGIRYIEGDTLYYSDLNFTSKELVSIIDGNSRVGENSLPVQYFLGDNSVRLEMLNNIKIYKTKLIDYIYRANSEITEEKYLRYFYAPESEMAGPIAGAIALYLMRPDKPVIGFNSGNDDIKISSRGTRALIARGLNLSEVMSIACKKAGGSGGGHDIAAGGVIPPGREKIFIEAASEIIKSQIHPL</sequence>
<protein>
    <submittedName>
        <fullName evidence="3">Single-stranded DNA exonuclease RecJ</fullName>
    </submittedName>
</protein>
<dbReference type="InterPro" id="IPR051673">
    <property type="entry name" value="SSDNA_exonuclease_RecJ"/>
</dbReference>
<keyword evidence="5" id="KW-1185">Reference proteome</keyword>
<dbReference type="Pfam" id="PF01368">
    <property type="entry name" value="DHH"/>
    <property type="match status" value="1"/>
</dbReference>
<dbReference type="GO" id="GO:0004527">
    <property type="term" value="F:exonuclease activity"/>
    <property type="evidence" value="ECO:0007669"/>
    <property type="project" value="UniProtKB-KW"/>
</dbReference>
<comment type="caution">
    <text evidence="3">The sequence shown here is derived from an EMBL/GenBank/DDBJ whole genome shotgun (WGS) entry which is preliminary data.</text>
</comment>
<evidence type="ECO:0000313" key="5">
    <source>
        <dbReference type="Proteomes" id="UP000050320"/>
    </source>
</evidence>
<dbReference type="GeneID" id="84222291"/>
<proteinExistence type="predicted"/>
<name>A0A0N8PQC6_9ARCH</name>
<dbReference type="Pfam" id="PF02272">
    <property type="entry name" value="DHHA1"/>
    <property type="match status" value="1"/>
</dbReference>
<evidence type="ECO:0000313" key="6">
    <source>
        <dbReference type="Proteomes" id="UP000050515"/>
    </source>
</evidence>
<dbReference type="Proteomes" id="UP000050515">
    <property type="component" value="Unassembled WGS sequence"/>
</dbReference>
<gene>
    <name evidence="4" type="ORF">AOG54_06210</name>
    <name evidence="3" type="ORF">SE19_04140</name>
</gene>
<feature type="domain" description="DHHA1" evidence="2">
    <location>
        <begin position="351"/>
        <end position="438"/>
    </location>
</feature>
<reference evidence="3 6" key="1">
    <citation type="submission" date="2015-09" db="EMBL/GenBank/DDBJ databases">
        <title>Draft genome sequence of Acidiplasma aeolicum DSM 18409.</title>
        <authorList>
            <person name="Hemp J."/>
        </authorList>
    </citation>
    <scope>NUCLEOTIDE SEQUENCE [LARGE SCALE GENOMIC DNA]</scope>
    <source>
        <strain evidence="3 6">V</strain>
    </source>
</reference>
<organism evidence="3 6">
    <name type="scientific">Acidiplasma aeolicum</name>
    <dbReference type="NCBI Taxonomy" id="507754"/>
    <lineage>
        <taxon>Archaea</taxon>
        <taxon>Methanobacteriati</taxon>
        <taxon>Thermoplasmatota</taxon>
        <taxon>Thermoplasmata</taxon>
        <taxon>Thermoplasmatales</taxon>
        <taxon>Ferroplasmaceae</taxon>
        <taxon>Acidiplasma</taxon>
    </lineage>
</organism>
<dbReference type="Gene3D" id="3.10.310.30">
    <property type="match status" value="1"/>
</dbReference>
<dbReference type="SUPFAM" id="SSF64182">
    <property type="entry name" value="DHH phosphoesterases"/>
    <property type="match status" value="1"/>
</dbReference>
<reference evidence="4 5" key="2">
    <citation type="submission" date="2015-09" db="EMBL/GenBank/DDBJ databases">
        <title>Heavy metals and arsenic resistance mechanisms in polyextremophilic archaea of the family Ferroplasmaceae.</title>
        <authorList>
            <person name="Bulaev A.G."/>
            <person name="Kanygina A.V."/>
        </authorList>
    </citation>
    <scope>NUCLEOTIDE SEQUENCE [LARGE SCALE GENOMIC DNA]</scope>
    <source>
        <strain evidence="4 5">VT</strain>
    </source>
</reference>
<dbReference type="GO" id="GO:0003676">
    <property type="term" value="F:nucleic acid binding"/>
    <property type="evidence" value="ECO:0007669"/>
    <property type="project" value="InterPro"/>
</dbReference>
<keyword evidence="3" id="KW-0269">Exonuclease</keyword>
<dbReference type="PANTHER" id="PTHR30255:SF2">
    <property type="entry name" value="SINGLE-STRANDED-DNA-SPECIFIC EXONUCLEASE RECJ"/>
    <property type="match status" value="1"/>
</dbReference>
<dbReference type="AlphaFoldDB" id="A0A0N8PQC6"/>
<dbReference type="EMBL" id="LKBG01000269">
    <property type="protein sequence ID" value="KQB33892.1"/>
    <property type="molecule type" value="Genomic_DNA"/>
</dbReference>
<feature type="domain" description="DDH" evidence="1">
    <location>
        <begin position="27"/>
        <end position="140"/>
    </location>
</feature>
<accession>A0A0N8PQC6</accession>
<dbReference type="PATRIC" id="fig|507754.4.peg.253"/>
<evidence type="ECO:0000259" key="1">
    <source>
        <dbReference type="Pfam" id="PF01368"/>
    </source>
</evidence>
<evidence type="ECO:0000259" key="2">
    <source>
        <dbReference type="Pfam" id="PF02272"/>
    </source>
</evidence>
<keyword evidence="3" id="KW-0378">Hydrolase</keyword>
<dbReference type="InterPro" id="IPR001667">
    <property type="entry name" value="DDH_dom"/>
</dbReference>
<evidence type="ECO:0000313" key="4">
    <source>
        <dbReference type="EMBL" id="KQB33892.1"/>
    </source>
</evidence>
<dbReference type="PANTHER" id="PTHR30255">
    <property type="entry name" value="SINGLE-STRANDED-DNA-SPECIFIC EXONUCLEASE RECJ"/>
    <property type="match status" value="1"/>
</dbReference>
<dbReference type="OrthoDB" id="36101at2157"/>
<dbReference type="Proteomes" id="UP000050320">
    <property type="component" value="Unassembled WGS sequence"/>
</dbReference>
<keyword evidence="3" id="KW-0540">Nuclease</keyword>